<dbReference type="PROSITE" id="PS51257">
    <property type="entry name" value="PROKAR_LIPOPROTEIN"/>
    <property type="match status" value="1"/>
</dbReference>
<dbReference type="RefSeq" id="WP_151154923.1">
    <property type="nucleotide sequence ID" value="NZ_VZRA01000001.1"/>
</dbReference>
<keyword evidence="1" id="KW-0732">Signal</keyword>
<evidence type="ECO:0000313" key="2">
    <source>
        <dbReference type="EMBL" id="KAB0671465.1"/>
    </source>
</evidence>
<sequence length="418" mass="42779">MRWIYGLVAVCFMMLAAGCGNLSRPMDFHFDTQNNVAQNATITSNTITIQGNQFAADITIVNGTYSISGGAYTSAAGKIGLNQTLTIQQTSAATTNTATVTTVTVGGYTTTFTSVTNSELSFQAQTGVELSSTITSNTLTIPSTWSSSAISIVGGNYSIDGGAYTNADGTIGPGQTLAVQHTSSASNSTTTTTTVTVGSHTITFTSTTKGVTLPSFSAVVDAELNTLVESAPITYPSTLTAATVSILNGLFAISTDTSGTAWGSFTNGTDTANNTIQPGRLLKVNQTTANSYLGQTVTTVTIGGSSTTFITTTKIGGTTDATGTIKFLSFHPSTTLFDATTTSLSLYANLQNSGSASAAATVTWQAKDSSNAVIANGSFTTASIAPNGGTVTYTSTGTSLLTSQYLKIASWTVSVVKN</sequence>
<organism evidence="2 3">
    <name type="scientific">Oryzomonas sagensis</name>
    <dbReference type="NCBI Taxonomy" id="2603857"/>
    <lineage>
        <taxon>Bacteria</taxon>
        <taxon>Pseudomonadati</taxon>
        <taxon>Thermodesulfobacteriota</taxon>
        <taxon>Desulfuromonadia</taxon>
        <taxon>Geobacterales</taxon>
        <taxon>Geobacteraceae</taxon>
        <taxon>Oryzomonas</taxon>
    </lineage>
</organism>
<proteinExistence type="predicted"/>
<gene>
    <name evidence="2" type="ORF">F6V30_02480</name>
</gene>
<evidence type="ECO:0000313" key="3">
    <source>
        <dbReference type="Proteomes" id="UP000798046"/>
    </source>
</evidence>
<evidence type="ECO:0000256" key="1">
    <source>
        <dbReference type="SAM" id="SignalP"/>
    </source>
</evidence>
<name>A0ABQ6TR42_9BACT</name>
<accession>A0ABQ6TR42</accession>
<feature type="signal peptide" evidence="1">
    <location>
        <begin position="1"/>
        <end position="22"/>
    </location>
</feature>
<dbReference type="Proteomes" id="UP000798046">
    <property type="component" value="Unassembled WGS sequence"/>
</dbReference>
<reference evidence="2 3" key="1">
    <citation type="journal article" date="2020" name="Microorganisms">
        <title>Description of Three Novel Members in the Family Geobacteraceae, Oryzomonas japonicum gen. nov., sp. nov., Oryzomonas sagensis sp. nov., and Oryzomonas ruber sp. nov.</title>
        <authorList>
            <person name="Xu Z."/>
            <person name="Masuda Y."/>
            <person name="Hayakawa C."/>
            <person name="Ushijima N."/>
            <person name="Kawano K."/>
            <person name="Shiratori Y."/>
            <person name="Senoo K."/>
            <person name="Itoh H."/>
        </authorList>
    </citation>
    <scope>NUCLEOTIDE SEQUENCE [LARGE SCALE GENOMIC DNA]</scope>
    <source>
        <strain evidence="2 3">Red100</strain>
    </source>
</reference>
<keyword evidence="3" id="KW-1185">Reference proteome</keyword>
<feature type="chain" id="PRO_5045481480" evidence="1">
    <location>
        <begin position="23"/>
        <end position="418"/>
    </location>
</feature>
<comment type="caution">
    <text evidence="2">The sequence shown here is derived from an EMBL/GenBank/DDBJ whole genome shotgun (WGS) entry which is preliminary data.</text>
</comment>
<dbReference type="EMBL" id="VZRA01000001">
    <property type="protein sequence ID" value="KAB0671465.1"/>
    <property type="molecule type" value="Genomic_DNA"/>
</dbReference>
<protein>
    <submittedName>
        <fullName evidence="2">Uncharacterized protein</fullName>
    </submittedName>
</protein>